<dbReference type="STRING" id="681398.PJIAN_2253"/>
<evidence type="ECO:0000313" key="7">
    <source>
        <dbReference type="Proteomes" id="UP000076586"/>
    </source>
</evidence>
<evidence type="ECO:0000256" key="1">
    <source>
        <dbReference type="ARBA" id="ARBA00023015"/>
    </source>
</evidence>
<dbReference type="SUPFAM" id="SSF51206">
    <property type="entry name" value="cAMP-binding domain-like"/>
    <property type="match status" value="1"/>
</dbReference>
<feature type="domain" description="HTH crp-type" evidence="5">
    <location>
        <begin position="153"/>
        <end position="222"/>
    </location>
</feature>
<dbReference type="GO" id="GO:0003677">
    <property type="term" value="F:DNA binding"/>
    <property type="evidence" value="ECO:0007669"/>
    <property type="project" value="UniProtKB-KW"/>
</dbReference>
<name>A0A170ZI87_9BACT</name>
<feature type="domain" description="Cyclic nucleotide-binding" evidence="4">
    <location>
        <begin position="19"/>
        <end position="139"/>
    </location>
</feature>
<evidence type="ECO:0000256" key="2">
    <source>
        <dbReference type="ARBA" id="ARBA00023125"/>
    </source>
</evidence>
<dbReference type="PROSITE" id="PS51063">
    <property type="entry name" value="HTH_CRP_2"/>
    <property type="match status" value="1"/>
</dbReference>
<dbReference type="PANTHER" id="PTHR24567:SF26">
    <property type="entry name" value="REGULATORY PROTEIN YEIL"/>
    <property type="match status" value="1"/>
</dbReference>
<dbReference type="Gene3D" id="1.10.10.10">
    <property type="entry name" value="Winged helix-like DNA-binding domain superfamily/Winged helix DNA-binding domain"/>
    <property type="match status" value="1"/>
</dbReference>
<evidence type="ECO:0000259" key="4">
    <source>
        <dbReference type="PROSITE" id="PS50042"/>
    </source>
</evidence>
<dbReference type="RefSeq" id="WP_068703200.1">
    <property type="nucleotide sequence ID" value="NZ_BDCR01000002.1"/>
</dbReference>
<dbReference type="InterPro" id="IPR050397">
    <property type="entry name" value="Env_Response_Regulators"/>
</dbReference>
<dbReference type="Pfam" id="PF00027">
    <property type="entry name" value="cNMP_binding"/>
    <property type="match status" value="1"/>
</dbReference>
<evidence type="ECO:0000256" key="3">
    <source>
        <dbReference type="ARBA" id="ARBA00023163"/>
    </source>
</evidence>
<organism evidence="6 7">
    <name type="scientific">Paludibacter jiangxiensis</name>
    <dbReference type="NCBI Taxonomy" id="681398"/>
    <lineage>
        <taxon>Bacteria</taxon>
        <taxon>Pseudomonadati</taxon>
        <taxon>Bacteroidota</taxon>
        <taxon>Bacteroidia</taxon>
        <taxon>Bacteroidales</taxon>
        <taxon>Paludibacteraceae</taxon>
        <taxon>Paludibacter</taxon>
    </lineage>
</organism>
<comment type="caution">
    <text evidence="6">The sequence shown here is derived from an EMBL/GenBank/DDBJ whole genome shotgun (WGS) entry which is preliminary data.</text>
</comment>
<accession>A0A170ZI87</accession>
<gene>
    <name evidence="6" type="ORF">PJIAN_2253</name>
</gene>
<dbReference type="InterPro" id="IPR018490">
    <property type="entry name" value="cNMP-bd_dom_sf"/>
</dbReference>
<dbReference type="SMART" id="SM00100">
    <property type="entry name" value="cNMP"/>
    <property type="match status" value="1"/>
</dbReference>
<keyword evidence="1" id="KW-0805">Transcription regulation</keyword>
<evidence type="ECO:0000259" key="5">
    <source>
        <dbReference type="PROSITE" id="PS51063"/>
    </source>
</evidence>
<dbReference type="CDD" id="cd00038">
    <property type="entry name" value="CAP_ED"/>
    <property type="match status" value="1"/>
</dbReference>
<protein>
    <submittedName>
        <fullName evidence="6">CRP/FNR family transcriptional regulator</fullName>
    </submittedName>
</protein>
<dbReference type="PANTHER" id="PTHR24567">
    <property type="entry name" value="CRP FAMILY TRANSCRIPTIONAL REGULATORY PROTEIN"/>
    <property type="match status" value="1"/>
</dbReference>
<dbReference type="SUPFAM" id="SSF46785">
    <property type="entry name" value="Winged helix' DNA-binding domain"/>
    <property type="match status" value="1"/>
</dbReference>
<dbReference type="Proteomes" id="UP000076586">
    <property type="component" value="Unassembled WGS sequence"/>
</dbReference>
<dbReference type="AlphaFoldDB" id="A0A170ZI87"/>
<keyword evidence="3" id="KW-0804">Transcription</keyword>
<dbReference type="OrthoDB" id="1118445at2"/>
<dbReference type="InterPro" id="IPR012318">
    <property type="entry name" value="HTH_CRP"/>
</dbReference>
<sequence length="231" mass="26060">MKTIIETDIDFICDVEAPCFQLLTEEEIAMVRASKTQVFFRKGENLTKQGTFASYVLFVMEGLVKQYVEDGGNRNFNLQVIRKGEFIGLSAVFGESIYTYSATALTDTRVFLIEKDAIAKVIQQNGQFAYRIVKRYCEQNTSLFGTIKGMMFKQMNGHLADALLYLSSEHFGGEDVISLLGRKEIAEFAGISTESTVKLLKTFEKDGIIRLDEKKVSILNRDLLVEISKRG</sequence>
<dbReference type="EMBL" id="BDCR01000002">
    <property type="protein sequence ID" value="GAT62693.1"/>
    <property type="molecule type" value="Genomic_DNA"/>
</dbReference>
<dbReference type="InterPro" id="IPR036388">
    <property type="entry name" value="WH-like_DNA-bd_sf"/>
</dbReference>
<reference evidence="7" key="2">
    <citation type="journal article" date="2017" name="Genome Announc.">
        <title>Draft genome sequence of Paludibacter jiangxiensis NM7(T), a propionate-producing fermentative bacterium.</title>
        <authorList>
            <person name="Qiu Y.-L."/>
            <person name="Tourlousse D.M."/>
            <person name="Matsuura N."/>
            <person name="Ohashi A."/>
            <person name="Sekiguchi Y."/>
        </authorList>
    </citation>
    <scope>NUCLEOTIDE SEQUENCE [LARGE SCALE GENOMIC DNA]</scope>
    <source>
        <strain evidence="7">NM7</strain>
    </source>
</reference>
<dbReference type="PROSITE" id="PS50042">
    <property type="entry name" value="CNMP_BINDING_3"/>
    <property type="match status" value="1"/>
</dbReference>
<dbReference type="InterPro" id="IPR000595">
    <property type="entry name" value="cNMP-bd_dom"/>
</dbReference>
<reference evidence="7" key="1">
    <citation type="submission" date="2016-04" db="EMBL/GenBank/DDBJ databases">
        <title>Draft genome sequence of Paludibacter jiangxiensis strain NM7.</title>
        <authorList>
            <person name="Qiu Y."/>
            <person name="Matsuura N."/>
            <person name="Ohashi A."/>
            <person name="Tourlousse M.D."/>
            <person name="Sekiguchi Y."/>
        </authorList>
    </citation>
    <scope>NUCLEOTIDE SEQUENCE [LARGE SCALE GENOMIC DNA]</scope>
    <source>
        <strain evidence="7">NM7</strain>
    </source>
</reference>
<dbReference type="SMART" id="SM00419">
    <property type="entry name" value="HTH_CRP"/>
    <property type="match status" value="1"/>
</dbReference>
<dbReference type="Pfam" id="PF13545">
    <property type="entry name" value="HTH_Crp_2"/>
    <property type="match status" value="1"/>
</dbReference>
<evidence type="ECO:0000313" key="6">
    <source>
        <dbReference type="EMBL" id="GAT62693.1"/>
    </source>
</evidence>
<dbReference type="GO" id="GO:0005829">
    <property type="term" value="C:cytosol"/>
    <property type="evidence" value="ECO:0007669"/>
    <property type="project" value="TreeGrafter"/>
</dbReference>
<proteinExistence type="predicted"/>
<dbReference type="GO" id="GO:0003700">
    <property type="term" value="F:DNA-binding transcription factor activity"/>
    <property type="evidence" value="ECO:0007669"/>
    <property type="project" value="TreeGrafter"/>
</dbReference>
<keyword evidence="7" id="KW-1185">Reference proteome</keyword>
<keyword evidence="2" id="KW-0238">DNA-binding</keyword>
<dbReference type="InterPro" id="IPR036390">
    <property type="entry name" value="WH_DNA-bd_sf"/>
</dbReference>
<dbReference type="InterPro" id="IPR014710">
    <property type="entry name" value="RmlC-like_jellyroll"/>
</dbReference>
<dbReference type="Gene3D" id="2.60.120.10">
    <property type="entry name" value="Jelly Rolls"/>
    <property type="match status" value="1"/>
</dbReference>